<dbReference type="CDD" id="cd08977">
    <property type="entry name" value="SusD"/>
    <property type="match status" value="1"/>
</dbReference>
<dbReference type="EMBL" id="FOBB01000008">
    <property type="protein sequence ID" value="SEN15581.1"/>
    <property type="molecule type" value="Genomic_DNA"/>
</dbReference>
<comment type="subcellular location">
    <subcellularLocation>
        <location evidence="1">Cell outer membrane</location>
    </subcellularLocation>
</comment>
<dbReference type="Pfam" id="PF14322">
    <property type="entry name" value="SusD-like_3"/>
    <property type="match status" value="1"/>
</dbReference>
<dbReference type="Gene3D" id="1.25.40.390">
    <property type="match status" value="1"/>
</dbReference>
<evidence type="ECO:0000259" key="7">
    <source>
        <dbReference type="Pfam" id="PF14322"/>
    </source>
</evidence>
<evidence type="ECO:0000313" key="9">
    <source>
        <dbReference type="Proteomes" id="UP000198984"/>
    </source>
</evidence>
<feature type="domain" description="RagB/SusD" evidence="6">
    <location>
        <begin position="410"/>
        <end position="549"/>
    </location>
</feature>
<comment type="similarity">
    <text evidence="2">Belongs to the SusD family.</text>
</comment>
<sequence>MRVSIYRSIPLAAITFLSLSCNKQLIEEPHSGLTPQYFNTAQGFQSGLDAAYAGNRSIWGTENFMTMTVPGTDEFKSGGGGNNDFNIYSSSFDASSGWVSGIWNACYTYINDCNGIIDNGPTVTGLDAATVKQKVAEAKFLRANYYFILVRFWGPVTLNTHFITAPSTSATRAPISDVYNFIIQDLKDAIAGLPPSPVQNGVLPGKATGAAASHLLAKVYLTRAYSLAKQPDDFQNAYTTAKGLIDNSAGLGLALLPDFASVYAEGNEASKEVLWSVQHTPNLTYNNNSNELNFHYVMGYENFPGLVRSMAYGRPFARVELTRWMSDTCFADKTNDTRYYKTFQSVWLSNSADKIPKVNGVPKYALGDTAIYMPGVDVSDADIASIRYLLVPPRNYTLQLYPTMLKYQDSKRASINDPSVRPVIVYRLAETYLLAAEAAFNMNDNASAAKYINVVRGRAAYPTGNAATMSVEPAEVTLDYILDERARELAGEQTRWLDLVRTNKLIERVKLHNSDAGVNIKDKHVLRPIPQSQIDRTITGDKYPQNPGY</sequence>
<dbReference type="OrthoDB" id="5694214at2"/>
<gene>
    <name evidence="8" type="ORF">SAMN04488505_108213</name>
</gene>
<evidence type="ECO:0000256" key="5">
    <source>
        <dbReference type="ARBA" id="ARBA00023237"/>
    </source>
</evidence>
<protein>
    <submittedName>
        <fullName evidence="8">Starch-binding associating with outer membrane</fullName>
    </submittedName>
</protein>
<dbReference type="Proteomes" id="UP000198984">
    <property type="component" value="Unassembled WGS sequence"/>
</dbReference>
<dbReference type="GO" id="GO:0009279">
    <property type="term" value="C:cell outer membrane"/>
    <property type="evidence" value="ECO:0007669"/>
    <property type="project" value="UniProtKB-SubCell"/>
</dbReference>
<evidence type="ECO:0000259" key="6">
    <source>
        <dbReference type="Pfam" id="PF07980"/>
    </source>
</evidence>
<dbReference type="InterPro" id="IPR011990">
    <property type="entry name" value="TPR-like_helical_dom_sf"/>
</dbReference>
<evidence type="ECO:0000256" key="3">
    <source>
        <dbReference type="ARBA" id="ARBA00022729"/>
    </source>
</evidence>
<accession>A0A1H8E7M3</accession>
<evidence type="ECO:0000256" key="2">
    <source>
        <dbReference type="ARBA" id="ARBA00006275"/>
    </source>
</evidence>
<dbReference type="STRING" id="573321.SAMN04488505_108213"/>
<evidence type="ECO:0000256" key="1">
    <source>
        <dbReference type="ARBA" id="ARBA00004442"/>
    </source>
</evidence>
<dbReference type="Pfam" id="PF07980">
    <property type="entry name" value="SusD_RagB"/>
    <property type="match status" value="1"/>
</dbReference>
<keyword evidence="5" id="KW-0998">Cell outer membrane</keyword>
<evidence type="ECO:0000256" key="4">
    <source>
        <dbReference type="ARBA" id="ARBA00023136"/>
    </source>
</evidence>
<proteinExistence type="inferred from homology"/>
<dbReference type="InterPro" id="IPR033985">
    <property type="entry name" value="SusD-like_N"/>
</dbReference>
<dbReference type="RefSeq" id="WP_089918921.1">
    <property type="nucleotide sequence ID" value="NZ_FOBB01000008.1"/>
</dbReference>
<dbReference type="PROSITE" id="PS51257">
    <property type="entry name" value="PROKAR_LIPOPROTEIN"/>
    <property type="match status" value="1"/>
</dbReference>
<dbReference type="AlphaFoldDB" id="A0A1H8E7M3"/>
<feature type="domain" description="SusD-like N-terminal" evidence="7">
    <location>
        <begin position="90"/>
        <end position="221"/>
    </location>
</feature>
<name>A0A1H8E7M3_9BACT</name>
<organism evidence="8 9">
    <name type="scientific">Chitinophaga rupis</name>
    <dbReference type="NCBI Taxonomy" id="573321"/>
    <lineage>
        <taxon>Bacteria</taxon>
        <taxon>Pseudomonadati</taxon>
        <taxon>Bacteroidota</taxon>
        <taxon>Chitinophagia</taxon>
        <taxon>Chitinophagales</taxon>
        <taxon>Chitinophagaceae</taxon>
        <taxon>Chitinophaga</taxon>
    </lineage>
</organism>
<reference evidence="8 9" key="1">
    <citation type="submission" date="2016-10" db="EMBL/GenBank/DDBJ databases">
        <authorList>
            <person name="de Groot N.N."/>
        </authorList>
    </citation>
    <scope>NUCLEOTIDE SEQUENCE [LARGE SCALE GENOMIC DNA]</scope>
    <source>
        <strain evidence="8 9">DSM 21039</strain>
    </source>
</reference>
<dbReference type="InterPro" id="IPR012944">
    <property type="entry name" value="SusD_RagB_dom"/>
</dbReference>
<keyword evidence="4" id="KW-0472">Membrane</keyword>
<dbReference type="SUPFAM" id="SSF48452">
    <property type="entry name" value="TPR-like"/>
    <property type="match status" value="1"/>
</dbReference>
<keyword evidence="9" id="KW-1185">Reference proteome</keyword>
<evidence type="ECO:0000313" key="8">
    <source>
        <dbReference type="EMBL" id="SEN15581.1"/>
    </source>
</evidence>
<keyword evidence="3" id="KW-0732">Signal</keyword>